<organism evidence="2 3">
    <name type="scientific">Russula ochroleuca</name>
    <dbReference type="NCBI Taxonomy" id="152965"/>
    <lineage>
        <taxon>Eukaryota</taxon>
        <taxon>Fungi</taxon>
        <taxon>Dikarya</taxon>
        <taxon>Basidiomycota</taxon>
        <taxon>Agaricomycotina</taxon>
        <taxon>Agaricomycetes</taxon>
        <taxon>Russulales</taxon>
        <taxon>Russulaceae</taxon>
        <taxon>Russula</taxon>
    </lineage>
</organism>
<reference evidence="2" key="1">
    <citation type="submission" date="2019-10" db="EMBL/GenBank/DDBJ databases">
        <authorList>
            <consortium name="DOE Joint Genome Institute"/>
            <person name="Kuo A."/>
            <person name="Miyauchi S."/>
            <person name="Kiss E."/>
            <person name="Drula E."/>
            <person name="Kohler A."/>
            <person name="Sanchez-Garcia M."/>
            <person name="Andreopoulos B."/>
            <person name="Barry K.W."/>
            <person name="Bonito G."/>
            <person name="Buee M."/>
            <person name="Carver A."/>
            <person name="Chen C."/>
            <person name="Cichocki N."/>
            <person name="Clum A."/>
            <person name="Culley D."/>
            <person name="Crous P.W."/>
            <person name="Fauchery L."/>
            <person name="Girlanda M."/>
            <person name="Hayes R."/>
            <person name="Keri Z."/>
            <person name="LaButti K."/>
            <person name="Lipzen A."/>
            <person name="Lombard V."/>
            <person name="Magnuson J."/>
            <person name="Maillard F."/>
            <person name="Morin E."/>
            <person name="Murat C."/>
            <person name="Nolan M."/>
            <person name="Ohm R."/>
            <person name="Pangilinan J."/>
            <person name="Pereira M."/>
            <person name="Perotto S."/>
            <person name="Peter M."/>
            <person name="Riley R."/>
            <person name="Sitrit Y."/>
            <person name="Stielow B."/>
            <person name="Szollosi G."/>
            <person name="Zifcakova L."/>
            <person name="Stursova M."/>
            <person name="Spatafora J.W."/>
            <person name="Tedersoo L."/>
            <person name="Vaario L.-M."/>
            <person name="Yamada A."/>
            <person name="Yan M."/>
            <person name="Wang P."/>
            <person name="Xu J."/>
            <person name="Bruns T."/>
            <person name="Baldrian P."/>
            <person name="Vilgalys R."/>
            <person name="Henrissat B."/>
            <person name="Grigoriev I.V."/>
            <person name="Hibbett D."/>
            <person name="Nagy L.G."/>
            <person name="Martin F.M."/>
        </authorList>
    </citation>
    <scope>NUCLEOTIDE SEQUENCE</scope>
    <source>
        <strain evidence="2">Prilba</strain>
    </source>
</reference>
<comment type="similarity">
    <text evidence="1">Belongs to the short-chain dehydrogenases/reductases (SDR) family.</text>
</comment>
<evidence type="ECO:0000256" key="1">
    <source>
        <dbReference type="RuleBase" id="RU000363"/>
    </source>
</evidence>
<dbReference type="Proteomes" id="UP000759537">
    <property type="component" value="Unassembled WGS sequence"/>
</dbReference>
<accession>A0A9P5JW42</accession>
<dbReference type="SUPFAM" id="SSF51735">
    <property type="entry name" value="NAD(P)-binding Rossmann-fold domains"/>
    <property type="match status" value="1"/>
</dbReference>
<protein>
    <submittedName>
        <fullName evidence="2">NAD-P-binding protein</fullName>
    </submittedName>
</protein>
<evidence type="ECO:0000313" key="3">
    <source>
        <dbReference type="Proteomes" id="UP000759537"/>
    </source>
</evidence>
<dbReference type="InterPro" id="IPR036291">
    <property type="entry name" value="NAD(P)-bd_dom_sf"/>
</dbReference>
<keyword evidence="3" id="KW-1185">Reference proteome</keyword>
<dbReference type="PANTHER" id="PTHR43975">
    <property type="entry name" value="ZGC:101858"/>
    <property type="match status" value="1"/>
</dbReference>
<dbReference type="Gene3D" id="3.40.50.720">
    <property type="entry name" value="NAD(P)-binding Rossmann-like Domain"/>
    <property type="match status" value="1"/>
</dbReference>
<sequence length="296" mass="32402">MSAVSAASIIGFDENLKVPNRNDVYPTIDPKVHYDAQTFANKVVLITGSSRGIGAQIALQYARAGALLTLVARSQASLDESKDAILRERPSAQVLTFPADVRDVKKAEEIVTATVAHFGRLDILVANAGTLRPMDQPFASKDPTEWWNVLEVNVRGPYNFTHFAVPELLKTKGQVVFLNSAAAQVRVPNSSEYCTSKHAILRFAEFVTLEYPDIKVFSVHPGSVQTDMFDTFGGPIPPDSTIELAASTVQYLTSGKADYLSGRFVSSTWDLGEVERDWKEKIIAQNSLVSKLSLPV</sequence>
<reference evidence="2" key="2">
    <citation type="journal article" date="2020" name="Nat. Commun.">
        <title>Large-scale genome sequencing of mycorrhizal fungi provides insights into the early evolution of symbiotic traits.</title>
        <authorList>
            <person name="Miyauchi S."/>
            <person name="Kiss E."/>
            <person name="Kuo A."/>
            <person name="Drula E."/>
            <person name="Kohler A."/>
            <person name="Sanchez-Garcia M."/>
            <person name="Morin E."/>
            <person name="Andreopoulos B."/>
            <person name="Barry K.W."/>
            <person name="Bonito G."/>
            <person name="Buee M."/>
            <person name="Carver A."/>
            <person name="Chen C."/>
            <person name="Cichocki N."/>
            <person name="Clum A."/>
            <person name="Culley D."/>
            <person name="Crous P.W."/>
            <person name="Fauchery L."/>
            <person name="Girlanda M."/>
            <person name="Hayes R.D."/>
            <person name="Keri Z."/>
            <person name="LaButti K."/>
            <person name="Lipzen A."/>
            <person name="Lombard V."/>
            <person name="Magnuson J."/>
            <person name="Maillard F."/>
            <person name="Murat C."/>
            <person name="Nolan M."/>
            <person name="Ohm R.A."/>
            <person name="Pangilinan J."/>
            <person name="Pereira M.F."/>
            <person name="Perotto S."/>
            <person name="Peter M."/>
            <person name="Pfister S."/>
            <person name="Riley R."/>
            <person name="Sitrit Y."/>
            <person name="Stielow J.B."/>
            <person name="Szollosi G."/>
            <person name="Zifcakova L."/>
            <person name="Stursova M."/>
            <person name="Spatafora J.W."/>
            <person name="Tedersoo L."/>
            <person name="Vaario L.M."/>
            <person name="Yamada A."/>
            <person name="Yan M."/>
            <person name="Wang P."/>
            <person name="Xu J."/>
            <person name="Bruns T."/>
            <person name="Baldrian P."/>
            <person name="Vilgalys R."/>
            <person name="Dunand C."/>
            <person name="Henrissat B."/>
            <person name="Grigoriev I.V."/>
            <person name="Hibbett D."/>
            <person name="Nagy L.G."/>
            <person name="Martin F.M."/>
        </authorList>
    </citation>
    <scope>NUCLEOTIDE SEQUENCE</scope>
    <source>
        <strain evidence="2">Prilba</strain>
    </source>
</reference>
<dbReference type="PRINTS" id="PR00081">
    <property type="entry name" value="GDHRDH"/>
</dbReference>
<dbReference type="EMBL" id="WHVB01000035">
    <property type="protein sequence ID" value="KAF8467592.1"/>
    <property type="molecule type" value="Genomic_DNA"/>
</dbReference>
<dbReference type="PANTHER" id="PTHR43975:SF2">
    <property type="entry name" value="EG:BACR7A4.14 PROTEIN-RELATED"/>
    <property type="match status" value="1"/>
</dbReference>
<dbReference type="AlphaFoldDB" id="A0A9P5JW42"/>
<proteinExistence type="inferred from homology"/>
<dbReference type="InterPro" id="IPR002347">
    <property type="entry name" value="SDR_fam"/>
</dbReference>
<evidence type="ECO:0000313" key="2">
    <source>
        <dbReference type="EMBL" id="KAF8467592.1"/>
    </source>
</evidence>
<gene>
    <name evidence="2" type="ORF">DFH94DRAFT_778440</name>
</gene>
<dbReference type="OrthoDB" id="1933717at2759"/>
<comment type="caution">
    <text evidence="2">The sequence shown here is derived from an EMBL/GenBank/DDBJ whole genome shotgun (WGS) entry which is preliminary data.</text>
</comment>
<dbReference type="PRINTS" id="PR00080">
    <property type="entry name" value="SDRFAMILY"/>
</dbReference>
<dbReference type="Pfam" id="PF00106">
    <property type="entry name" value="adh_short"/>
    <property type="match status" value="1"/>
</dbReference>
<name>A0A9P5JW42_9AGAM</name>